<feature type="domain" description="GIY-YIG" evidence="1">
    <location>
        <begin position="27"/>
        <end position="115"/>
    </location>
</feature>
<evidence type="ECO:0000313" key="3">
    <source>
        <dbReference type="Proteomes" id="UP000524246"/>
    </source>
</evidence>
<accession>A0A7X9ILH2</accession>
<comment type="caution">
    <text evidence="2">The sequence shown here is derived from an EMBL/GenBank/DDBJ whole genome shotgun (WGS) entry which is preliminary data.</text>
</comment>
<reference evidence="2 3" key="1">
    <citation type="journal article" date="2020" name="Biotechnol. Biofuels">
        <title>New insights from the biogas microbiome by comprehensive genome-resolved metagenomics of nearly 1600 species originating from multiple anaerobic digesters.</title>
        <authorList>
            <person name="Campanaro S."/>
            <person name="Treu L."/>
            <person name="Rodriguez-R L.M."/>
            <person name="Kovalovszki A."/>
            <person name="Ziels R.M."/>
            <person name="Maus I."/>
            <person name="Zhu X."/>
            <person name="Kougias P.G."/>
            <person name="Basile A."/>
            <person name="Luo G."/>
            <person name="Schluter A."/>
            <person name="Konstantinidis K.T."/>
            <person name="Angelidaki I."/>
        </authorList>
    </citation>
    <scope>NUCLEOTIDE SEQUENCE [LARGE SCALE GENOMIC DNA]</scope>
    <source>
        <strain evidence="2">AS27yjCOA_65</strain>
    </source>
</reference>
<proteinExistence type="predicted"/>
<organism evidence="2 3">
    <name type="scientific">SAR324 cluster bacterium</name>
    <dbReference type="NCBI Taxonomy" id="2024889"/>
    <lineage>
        <taxon>Bacteria</taxon>
        <taxon>Deltaproteobacteria</taxon>
        <taxon>SAR324 cluster</taxon>
    </lineage>
</organism>
<dbReference type="Gene3D" id="3.40.1440.10">
    <property type="entry name" value="GIY-YIG endonuclease"/>
    <property type="match status" value="1"/>
</dbReference>
<dbReference type="EMBL" id="JAAZON010000632">
    <property type="protein sequence ID" value="NMC64242.1"/>
    <property type="molecule type" value="Genomic_DNA"/>
</dbReference>
<evidence type="ECO:0000259" key="1">
    <source>
        <dbReference type="PROSITE" id="PS50164"/>
    </source>
</evidence>
<sequence length="120" mass="14324">MRRTGQMVGKYILFRKLLLDFSDYSYEMYYTYILKSQSLEASRSEGSGESTKNHFYVDCTSTLHRRFCEHSRGDCFHIAQSRPWKISNFTAFLTRAKAEEFERYLKTCSGRKFQRRHSSE</sequence>
<dbReference type="InterPro" id="IPR035901">
    <property type="entry name" value="GIY-YIG_endonuc_sf"/>
</dbReference>
<dbReference type="InterPro" id="IPR000305">
    <property type="entry name" value="GIY-YIG_endonuc"/>
</dbReference>
<dbReference type="AlphaFoldDB" id="A0A7X9ILH2"/>
<name>A0A7X9ILH2_9DELT</name>
<evidence type="ECO:0000313" key="2">
    <source>
        <dbReference type="EMBL" id="NMC64242.1"/>
    </source>
</evidence>
<dbReference type="Proteomes" id="UP000524246">
    <property type="component" value="Unassembled WGS sequence"/>
</dbReference>
<dbReference type="Pfam" id="PF01541">
    <property type="entry name" value="GIY-YIG"/>
    <property type="match status" value="1"/>
</dbReference>
<protein>
    <submittedName>
        <fullName evidence="2">GIY-YIG nuclease family protein</fullName>
    </submittedName>
</protein>
<dbReference type="PROSITE" id="PS50164">
    <property type="entry name" value="GIY_YIG"/>
    <property type="match status" value="1"/>
</dbReference>
<gene>
    <name evidence="2" type="ORF">GYA55_13850</name>
</gene>